<keyword evidence="4 6" id="KW-0472">Membrane</keyword>
<feature type="transmembrane region" description="Helical" evidence="6">
    <location>
        <begin position="106"/>
        <end position="123"/>
    </location>
</feature>
<feature type="compositionally biased region" description="Basic and acidic residues" evidence="5">
    <location>
        <begin position="9"/>
        <end position="21"/>
    </location>
</feature>
<keyword evidence="3 6" id="KW-1133">Transmembrane helix</keyword>
<evidence type="ECO:0000256" key="3">
    <source>
        <dbReference type="ARBA" id="ARBA00022989"/>
    </source>
</evidence>
<evidence type="ECO:0000256" key="6">
    <source>
        <dbReference type="SAM" id="Phobius"/>
    </source>
</evidence>
<keyword evidence="8" id="KW-1185">Reference proteome</keyword>
<dbReference type="OrthoDB" id="5546837at2759"/>
<protein>
    <submittedName>
        <fullName evidence="7">Uncharacterized protein</fullName>
    </submittedName>
</protein>
<proteinExistence type="predicted"/>
<dbReference type="EMBL" id="MCGE01000006">
    <property type="protein sequence ID" value="ORZ20234.1"/>
    <property type="molecule type" value="Genomic_DNA"/>
</dbReference>
<organism evidence="7 8">
    <name type="scientific">Absidia repens</name>
    <dbReference type="NCBI Taxonomy" id="90262"/>
    <lineage>
        <taxon>Eukaryota</taxon>
        <taxon>Fungi</taxon>
        <taxon>Fungi incertae sedis</taxon>
        <taxon>Mucoromycota</taxon>
        <taxon>Mucoromycotina</taxon>
        <taxon>Mucoromycetes</taxon>
        <taxon>Mucorales</taxon>
        <taxon>Cunninghamellaceae</taxon>
        <taxon>Absidia</taxon>
    </lineage>
</organism>
<dbReference type="GO" id="GO:0016020">
    <property type="term" value="C:membrane"/>
    <property type="evidence" value="ECO:0007669"/>
    <property type="project" value="UniProtKB-SubCell"/>
</dbReference>
<feature type="region of interest" description="Disordered" evidence="5">
    <location>
        <begin position="1"/>
        <end position="60"/>
    </location>
</feature>
<reference evidence="7 8" key="1">
    <citation type="submission" date="2016-07" db="EMBL/GenBank/DDBJ databases">
        <title>Pervasive Adenine N6-methylation of Active Genes in Fungi.</title>
        <authorList>
            <consortium name="DOE Joint Genome Institute"/>
            <person name="Mondo S.J."/>
            <person name="Dannebaum R.O."/>
            <person name="Kuo R.C."/>
            <person name="Labutti K."/>
            <person name="Haridas S."/>
            <person name="Kuo A."/>
            <person name="Salamov A."/>
            <person name="Ahrendt S.R."/>
            <person name="Lipzen A."/>
            <person name="Sullivan W."/>
            <person name="Andreopoulos W.B."/>
            <person name="Clum A."/>
            <person name="Lindquist E."/>
            <person name="Daum C."/>
            <person name="Ramamoorthy G.K."/>
            <person name="Gryganskyi A."/>
            <person name="Culley D."/>
            <person name="Magnuson J.K."/>
            <person name="James T.Y."/>
            <person name="O'Malley M.A."/>
            <person name="Stajich J.E."/>
            <person name="Spatafora J.W."/>
            <person name="Visel A."/>
            <person name="Grigoriev I.V."/>
        </authorList>
    </citation>
    <scope>NUCLEOTIDE SEQUENCE [LARGE SCALE GENOMIC DNA]</scope>
    <source>
        <strain evidence="7 8">NRRL 1336</strain>
    </source>
</reference>
<keyword evidence="2 6" id="KW-0812">Transmembrane</keyword>
<dbReference type="PANTHER" id="PTHR36460">
    <property type="entry name" value="UPF0132 DOMAIN PROTEIN (AFU_ORTHOLOGUE AFUA_3G10255)"/>
    <property type="match status" value="1"/>
</dbReference>
<evidence type="ECO:0000256" key="5">
    <source>
        <dbReference type="SAM" id="MobiDB-lite"/>
    </source>
</evidence>
<evidence type="ECO:0000256" key="2">
    <source>
        <dbReference type="ARBA" id="ARBA00022692"/>
    </source>
</evidence>
<feature type="compositionally biased region" description="Low complexity" evidence="5">
    <location>
        <begin position="34"/>
        <end position="51"/>
    </location>
</feature>
<evidence type="ECO:0000256" key="4">
    <source>
        <dbReference type="ARBA" id="ARBA00023136"/>
    </source>
</evidence>
<dbReference type="PANTHER" id="PTHR36460:SF1">
    <property type="entry name" value="UPF0132 DOMAIN PROTEIN (AFU_ORTHOLOGUE AFUA_3G10255)"/>
    <property type="match status" value="1"/>
</dbReference>
<name>A0A1X2IPN7_9FUNG</name>
<evidence type="ECO:0000313" key="7">
    <source>
        <dbReference type="EMBL" id="ORZ20234.1"/>
    </source>
</evidence>
<feature type="transmembrane region" description="Helical" evidence="6">
    <location>
        <begin position="135"/>
        <end position="154"/>
    </location>
</feature>
<sequence>MDFSPYKPSPDENRKRQDGQQKKGKSKSTLSHDPYTTTPSFSPKTTSQPSPYQVGGAGSMSSSLLEEGLFSDGPSLGAASGGASSSATMRVNKYETTLPIRVDLEAALTYLFPPLSGLLFLVLETQNDYVRFHAWQSSALFLFLMSLQFIMIFISNFLSWVLFFTGIGSILYLAYRAYLDGASLERYEVPYFGPMASEWVDTE</sequence>
<dbReference type="AlphaFoldDB" id="A0A1X2IPN7"/>
<evidence type="ECO:0000313" key="8">
    <source>
        <dbReference type="Proteomes" id="UP000193560"/>
    </source>
</evidence>
<accession>A0A1X2IPN7</accession>
<comment type="subcellular location">
    <subcellularLocation>
        <location evidence="1">Membrane</location>
        <topology evidence="1">Multi-pass membrane protein</topology>
    </subcellularLocation>
</comment>
<comment type="caution">
    <text evidence="7">The sequence shown here is derived from an EMBL/GenBank/DDBJ whole genome shotgun (WGS) entry which is preliminary data.</text>
</comment>
<gene>
    <name evidence="7" type="ORF">BCR42DRAFT_408293</name>
</gene>
<dbReference type="Proteomes" id="UP000193560">
    <property type="component" value="Unassembled WGS sequence"/>
</dbReference>
<evidence type="ECO:0000256" key="1">
    <source>
        <dbReference type="ARBA" id="ARBA00004141"/>
    </source>
</evidence>
<feature type="transmembrane region" description="Helical" evidence="6">
    <location>
        <begin position="160"/>
        <end position="178"/>
    </location>
</feature>
<dbReference type="STRING" id="90262.A0A1X2IPN7"/>